<evidence type="ECO:0000256" key="1">
    <source>
        <dbReference type="SAM" id="MobiDB-lite"/>
    </source>
</evidence>
<keyword evidence="2" id="KW-1185">Reference proteome</keyword>
<feature type="region of interest" description="Disordered" evidence="1">
    <location>
        <begin position="1"/>
        <end position="40"/>
    </location>
</feature>
<dbReference type="RefSeq" id="XP_013930794.1">
    <property type="nucleotide sequence ID" value="XM_014075319.1"/>
</dbReference>
<evidence type="ECO:0000313" key="2">
    <source>
        <dbReference type="Proteomes" id="UP000504617"/>
    </source>
</evidence>
<dbReference type="GeneID" id="106556321"/>
<feature type="compositionally biased region" description="Polar residues" evidence="1">
    <location>
        <begin position="31"/>
        <end position="40"/>
    </location>
</feature>
<dbReference type="AlphaFoldDB" id="A0A6I9Z3I9"/>
<gene>
    <name evidence="3" type="primary">LOC106556321</name>
</gene>
<dbReference type="KEGG" id="tsr:106556321"/>
<reference evidence="3" key="1">
    <citation type="submission" date="2025-08" db="UniProtKB">
        <authorList>
            <consortium name="RefSeq"/>
        </authorList>
    </citation>
    <scope>IDENTIFICATION</scope>
    <source>
        <tissue evidence="3">Skeletal muscle</tissue>
    </source>
</reference>
<protein>
    <submittedName>
        <fullName evidence="3">Uncharacterized protein LOC106556321</fullName>
    </submittedName>
</protein>
<dbReference type="Proteomes" id="UP000504617">
    <property type="component" value="Unplaced"/>
</dbReference>
<proteinExistence type="predicted"/>
<sequence length="220" mass="23309">MATDLEDLGGDGWKNPGEQVPSRRLAPRATSAGNSRSRLTAQPLLRLQGSGGPLLPGSHGHAGGGLPRGHHGYRHRHDHQMALHCGMPGPGALLPQEFLHRPLLRHPAWPGSVRHQTAVGAHLTEAPLPFQALWRPGTPSPNTASSLPTRLCMTVVSGDGQDLGLQTAPAIAMPPPSMLDWGPGRGCLCTSLPAEGALGHLLKEGQGADRHQLGFYWFSL</sequence>
<name>A0A6I9Z3I9_9SAUR</name>
<organism evidence="2 3">
    <name type="scientific">Thamnophis sirtalis</name>
    <dbReference type="NCBI Taxonomy" id="35019"/>
    <lineage>
        <taxon>Eukaryota</taxon>
        <taxon>Metazoa</taxon>
        <taxon>Chordata</taxon>
        <taxon>Craniata</taxon>
        <taxon>Vertebrata</taxon>
        <taxon>Euteleostomi</taxon>
        <taxon>Lepidosauria</taxon>
        <taxon>Squamata</taxon>
        <taxon>Bifurcata</taxon>
        <taxon>Unidentata</taxon>
        <taxon>Episquamata</taxon>
        <taxon>Toxicofera</taxon>
        <taxon>Serpentes</taxon>
        <taxon>Colubroidea</taxon>
        <taxon>Colubridae</taxon>
        <taxon>Natricinae</taxon>
        <taxon>Thamnophis</taxon>
    </lineage>
</organism>
<accession>A0A6I9Z3I9</accession>
<evidence type="ECO:0000313" key="3">
    <source>
        <dbReference type="RefSeq" id="XP_013930794.1"/>
    </source>
</evidence>